<keyword evidence="2 12" id="KW-0515">Mutator protein</keyword>
<keyword evidence="8 12" id="KW-0460">Magnesium</keyword>
<dbReference type="Pfam" id="PF11798">
    <property type="entry name" value="IMS_HHH"/>
    <property type="match status" value="1"/>
</dbReference>
<comment type="subcellular location">
    <subcellularLocation>
        <location evidence="12">Cytoplasm</location>
    </subcellularLocation>
</comment>
<keyword evidence="9 12" id="KW-0239">DNA-directed DNA polymerase</keyword>
<reference evidence="15" key="1">
    <citation type="journal article" date="2014" name="Int. J. Syst. Evol. Microbiol.">
        <title>Complete genome sequence of Corynebacterium casei LMG S-19264T (=DSM 44701T), isolated from a smear-ripened cheese.</title>
        <authorList>
            <consortium name="US DOE Joint Genome Institute (JGI-PGF)"/>
            <person name="Walter F."/>
            <person name="Albersmeier A."/>
            <person name="Kalinowski J."/>
            <person name="Ruckert C."/>
        </authorList>
    </citation>
    <scope>NUCLEOTIDE SEQUENCE</scope>
    <source>
        <strain evidence="15">CCM 7086</strain>
    </source>
</reference>
<dbReference type="Gene3D" id="1.10.150.20">
    <property type="entry name" value="5' to 3' exonuclease, C-terminal subdomain"/>
    <property type="match status" value="1"/>
</dbReference>
<keyword evidence="12" id="KW-0963">Cytoplasm</keyword>
<proteinExistence type="inferred from homology"/>
<evidence type="ECO:0000256" key="11">
    <source>
        <dbReference type="ARBA" id="ARBA00049244"/>
    </source>
</evidence>
<dbReference type="InterPro" id="IPR036775">
    <property type="entry name" value="DNA_pol_Y-fam_lit_finger_sf"/>
</dbReference>
<dbReference type="InterPro" id="IPR024728">
    <property type="entry name" value="PolY_HhH_motif"/>
</dbReference>
<dbReference type="FunFam" id="3.30.1490.100:FF:000004">
    <property type="entry name" value="DNA polymerase IV"/>
    <property type="match status" value="1"/>
</dbReference>
<feature type="active site" evidence="12">
    <location>
        <position position="140"/>
    </location>
</feature>
<evidence type="ECO:0000256" key="2">
    <source>
        <dbReference type="ARBA" id="ARBA00022457"/>
    </source>
</evidence>
<keyword evidence="13" id="KW-0732">Signal</keyword>
<dbReference type="Pfam" id="PF00817">
    <property type="entry name" value="IMS"/>
    <property type="match status" value="1"/>
</dbReference>
<keyword evidence="5 12" id="KW-0235">DNA replication</keyword>
<dbReference type="Pfam" id="PF11799">
    <property type="entry name" value="IMS_C"/>
    <property type="match status" value="1"/>
</dbReference>
<feature type="site" description="Substrate discrimination" evidence="12">
    <location>
        <position position="29"/>
    </location>
</feature>
<evidence type="ECO:0000256" key="13">
    <source>
        <dbReference type="SAM" id="SignalP"/>
    </source>
</evidence>
<keyword evidence="10 12" id="KW-0234">DNA repair</keyword>
<keyword evidence="12" id="KW-0238">DNA-binding</keyword>
<evidence type="ECO:0000259" key="14">
    <source>
        <dbReference type="PROSITE" id="PS50173"/>
    </source>
</evidence>
<evidence type="ECO:0000313" key="15">
    <source>
        <dbReference type="EMBL" id="GGC11519.1"/>
    </source>
</evidence>
<dbReference type="InterPro" id="IPR001126">
    <property type="entry name" value="UmuC"/>
</dbReference>
<feature type="signal peptide" evidence="13">
    <location>
        <begin position="1"/>
        <end position="21"/>
    </location>
</feature>
<dbReference type="AlphaFoldDB" id="A0A8J2UP63"/>
<dbReference type="GO" id="GO:0006281">
    <property type="term" value="P:DNA repair"/>
    <property type="evidence" value="ECO:0007669"/>
    <property type="project" value="UniProtKB-UniRule"/>
</dbReference>
<dbReference type="Gene3D" id="3.40.1170.60">
    <property type="match status" value="1"/>
</dbReference>
<feature type="chain" id="PRO_5035246128" description="DNA polymerase IV" evidence="13">
    <location>
        <begin position="22"/>
        <end position="397"/>
    </location>
</feature>
<dbReference type="InterPro" id="IPR043128">
    <property type="entry name" value="Rev_trsase/Diguanyl_cyclase"/>
</dbReference>
<dbReference type="PROSITE" id="PS50173">
    <property type="entry name" value="UMUC"/>
    <property type="match status" value="1"/>
</dbReference>
<comment type="caution">
    <text evidence="15">The sequence shown here is derived from an EMBL/GenBank/DDBJ whole genome shotgun (WGS) entry which is preliminary data.</text>
</comment>
<evidence type="ECO:0000256" key="6">
    <source>
        <dbReference type="ARBA" id="ARBA00022723"/>
    </source>
</evidence>
<evidence type="ECO:0000256" key="1">
    <source>
        <dbReference type="ARBA" id="ARBA00010945"/>
    </source>
</evidence>
<feature type="binding site" evidence="12">
    <location>
        <position position="139"/>
    </location>
    <ligand>
        <name>Mg(2+)</name>
        <dbReference type="ChEBI" id="CHEBI:18420"/>
    </ligand>
</feature>
<comment type="cofactor">
    <cofactor evidence="12">
        <name>Mg(2+)</name>
        <dbReference type="ChEBI" id="CHEBI:18420"/>
    </cofactor>
    <text evidence="12">Binds 2 magnesium ions per subunit.</text>
</comment>
<comment type="similarity">
    <text evidence="1 12">Belongs to the DNA polymerase type-Y family.</text>
</comment>
<evidence type="ECO:0000256" key="5">
    <source>
        <dbReference type="ARBA" id="ARBA00022705"/>
    </source>
</evidence>
<keyword evidence="16" id="KW-1185">Reference proteome</keyword>
<dbReference type="SUPFAM" id="SSF100879">
    <property type="entry name" value="Lesion bypass DNA polymerase (Y-family), little finger domain"/>
    <property type="match status" value="1"/>
</dbReference>
<dbReference type="GO" id="GO:0003887">
    <property type="term" value="F:DNA-directed DNA polymerase activity"/>
    <property type="evidence" value="ECO:0007669"/>
    <property type="project" value="UniProtKB-UniRule"/>
</dbReference>
<keyword evidence="7 12" id="KW-0227">DNA damage</keyword>
<keyword evidence="4 12" id="KW-0548">Nucleotidyltransferase</keyword>
<accession>A0A8J2UP63</accession>
<feature type="domain" description="UmuC" evidence="14">
    <location>
        <begin position="20"/>
        <end position="218"/>
    </location>
</feature>
<dbReference type="InterPro" id="IPR050116">
    <property type="entry name" value="DNA_polymerase-Y"/>
</dbReference>
<dbReference type="EC" id="2.7.7.7" evidence="12"/>
<feature type="binding site" evidence="12">
    <location>
        <position position="24"/>
    </location>
    <ligand>
        <name>Mg(2+)</name>
        <dbReference type="ChEBI" id="CHEBI:18420"/>
    </ligand>
</feature>
<dbReference type="InterPro" id="IPR017961">
    <property type="entry name" value="DNA_pol_Y-fam_little_finger"/>
</dbReference>
<dbReference type="GO" id="GO:0006261">
    <property type="term" value="P:DNA-templated DNA replication"/>
    <property type="evidence" value="ECO:0007669"/>
    <property type="project" value="UniProtKB-UniRule"/>
</dbReference>
<comment type="subunit">
    <text evidence="12">Monomer.</text>
</comment>
<sequence>MRLPFCLASLFLMSSVSGPIAHLDMDAFYASVELLRYPELRGQPVVIGGGSASAPVEQADGSFCYRRLRDYAGRGVVTTSTYEARALGVFSAMGLMKAAKLAPDAILLPTDFNAYRHYSRLFKAAVAAIAPQIEDRGIDEIYIDLQAFGTEADDVARRIKQAVREATGLSCSIGLAPNKLLAKICSDLDKPDGLTILTEADIPTRIWPLPVRKINGIGPKAAQKLATLNIHTIAELAACDAGVLQANFGRSYSAWLVRVAQGRDERQVVTHSEPKSVSRETTFERDLHAKQDRAELSALFTQLCERVAGDLQRKKVVGRTVGIKLRYADFSTVTRDLTLPEATADAAVIRQAAGECLRRVKLEQRLRLLGVRIGTLTPSDGMPASSAQQGSLFDLHA</sequence>
<dbReference type="Gene3D" id="3.30.1490.100">
    <property type="entry name" value="DNA polymerase, Y-family, little finger domain"/>
    <property type="match status" value="1"/>
</dbReference>
<gene>
    <name evidence="12 15" type="primary">dinB</name>
    <name evidence="15" type="ORF">GCM10007205_20840</name>
</gene>
<evidence type="ECO:0000256" key="9">
    <source>
        <dbReference type="ARBA" id="ARBA00022932"/>
    </source>
</evidence>
<evidence type="ECO:0000256" key="8">
    <source>
        <dbReference type="ARBA" id="ARBA00022842"/>
    </source>
</evidence>
<evidence type="ECO:0000256" key="12">
    <source>
        <dbReference type="HAMAP-Rule" id="MF_01113"/>
    </source>
</evidence>
<protein>
    <recommendedName>
        <fullName evidence="12">DNA polymerase IV</fullName>
        <shortName evidence="12">Pol IV</shortName>
        <ecNumber evidence="12">2.7.7.7</ecNumber>
    </recommendedName>
</protein>
<evidence type="ECO:0000256" key="4">
    <source>
        <dbReference type="ARBA" id="ARBA00022695"/>
    </source>
</evidence>
<dbReference type="PANTHER" id="PTHR11076:SF33">
    <property type="entry name" value="DNA POLYMERASE KAPPA"/>
    <property type="match status" value="1"/>
</dbReference>
<dbReference type="InterPro" id="IPR022880">
    <property type="entry name" value="DNApol_IV"/>
</dbReference>
<keyword evidence="6 12" id="KW-0479">Metal-binding</keyword>
<evidence type="ECO:0000313" key="16">
    <source>
        <dbReference type="Proteomes" id="UP000620266"/>
    </source>
</evidence>
<dbReference type="GO" id="GO:0005829">
    <property type="term" value="C:cytosol"/>
    <property type="evidence" value="ECO:0007669"/>
    <property type="project" value="TreeGrafter"/>
</dbReference>
<evidence type="ECO:0000256" key="3">
    <source>
        <dbReference type="ARBA" id="ARBA00022679"/>
    </source>
</evidence>
<reference evidence="15" key="2">
    <citation type="submission" date="2020-09" db="EMBL/GenBank/DDBJ databases">
        <authorList>
            <person name="Sun Q."/>
            <person name="Sedlacek I."/>
        </authorList>
    </citation>
    <scope>NUCLEOTIDE SEQUENCE</scope>
    <source>
        <strain evidence="15">CCM 7086</strain>
    </source>
</reference>
<dbReference type="Gene3D" id="3.30.70.270">
    <property type="match status" value="1"/>
</dbReference>
<organism evidence="15 16">
    <name type="scientific">Oxalicibacterium flavum</name>
    <dbReference type="NCBI Taxonomy" id="179467"/>
    <lineage>
        <taxon>Bacteria</taxon>
        <taxon>Pseudomonadati</taxon>
        <taxon>Pseudomonadota</taxon>
        <taxon>Betaproteobacteria</taxon>
        <taxon>Burkholderiales</taxon>
        <taxon>Oxalobacteraceae</taxon>
        <taxon>Oxalicibacterium</taxon>
    </lineage>
</organism>
<dbReference type="Proteomes" id="UP000620266">
    <property type="component" value="Unassembled WGS sequence"/>
</dbReference>
<evidence type="ECO:0000256" key="10">
    <source>
        <dbReference type="ARBA" id="ARBA00023204"/>
    </source>
</evidence>
<dbReference type="GO" id="GO:0000287">
    <property type="term" value="F:magnesium ion binding"/>
    <property type="evidence" value="ECO:0007669"/>
    <property type="project" value="UniProtKB-UniRule"/>
</dbReference>
<name>A0A8J2UP63_9BURK</name>
<dbReference type="HAMAP" id="MF_01113">
    <property type="entry name" value="DNApol_IV"/>
    <property type="match status" value="1"/>
</dbReference>
<dbReference type="EMBL" id="BMCG01000004">
    <property type="protein sequence ID" value="GGC11519.1"/>
    <property type="molecule type" value="Genomic_DNA"/>
</dbReference>
<dbReference type="GO" id="GO:0003684">
    <property type="term" value="F:damaged DNA binding"/>
    <property type="evidence" value="ECO:0007669"/>
    <property type="project" value="InterPro"/>
</dbReference>
<dbReference type="CDD" id="cd03586">
    <property type="entry name" value="PolY_Pol_IV_kappa"/>
    <property type="match status" value="1"/>
</dbReference>
<evidence type="ECO:0000256" key="7">
    <source>
        <dbReference type="ARBA" id="ARBA00022763"/>
    </source>
</evidence>
<dbReference type="InterPro" id="IPR043502">
    <property type="entry name" value="DNA/RNA_pol_sf"/>
</dbReference>
<comment type="catalytic activity">
    <reaction evidence="11 12">
        <text>DNA(n) + a 2'-deoxyribonucleoside 5'-triphosphate = DNA(n+1) + diphosphate</text>
        <dbReference type="Rhea" id="RHEA:22508"/>
        <dbReference type="Rhea" id="RHEA-COMP:17339"/>
        <dbReference type="Rhea" id="RHEA-COMP:17340"/>
        <dbReference type="ChEBI" id="CHEBI:33019"/>
        <dbReference type="ChEBI" id="CHEBI:61560"/>
        <dbReference type="ChEBI" id="CHEBI:173112"/>
        <dbReference type="EC" id="2.7.7.7"/>
    </reaction>
</comment>
<keyword evidence="3 12" id="KW-0808">Transferase</keyword>
<dbReference type="GO" id="GO:0009432">
    <property type="term" value="P:SOS response"/>
    <property type="evidence" value="ECO:0007669"/>
    <property type="project" value="TreeGrafter"/>
</dbReference>
<dbReference type="GO" id="GO:0042276">
    <property type="term" value="P:error-prone translesion synthesis"/>
    <property type="evidence" value="ECO:0007669"/>
    <property type="project" value="TreeGrafter"/>
</dbReference>
<comment type="function">
    <text evidence="12">Poorly processive, error-prone DNA polymerase involved in untargeted mutagenesis. Copies undamaged DNA at stalled replication forks, which arise in vivo from mismatched or misaligned primer ends. These misaligned primers can be extended by PolIV. Exhibits no 3'-5' exonuclease (proofreading) activity. May be involved in translesional synthesis, in conjunction with the beta clamp from PolIII.</text>
</comment>
<dbReference type="PANTHER" id="PTHR11076">
    <property type="entry name" value="DNA REPAIR POLYMERASE UMUC / TRANSFERASE FAMILY MEMBER"/>
    <property type="match status" value="1"/>
</dbReference>
<dbReference type="NCBIfam" id="NF002677">
    <property type="entry name" value="PRK02406.1"/>
    <property type="match status" value="1"/>
</dbReference>
<dbReference type="SUPFAM" id="SSF56672">
    <property type="entry name" value="DNA/RNA polymerases"/>
    <property type="match status" value="1"/>
</dbReference>